<dbReference type="AlphaFoldDB" id="W2SB66"/>
<name>W2SB66_CYPE1</name>
<dbReference type="PANTHER" id="PTHR43092:SF2">
    <property type="entry name" value="HERCYNYLCYSTEINE SULFOXIDE LYASE"/>
    <property type="match status" value="1"/>
</dbReference>
<accession>W2SB66</accession>
<dbReference type="Proteomes" id="UP000030752">
    <property type="component" value="Unassembled WGS sequence"/>
</dbReference>
<evidence type="ECO:0000313" key="4">
    <source>
        <dbReference type="EMBL" id="ETN45268.1"/>
    </source>
</evidence>
<evidence type="ECO:0000259" key="3">
    <source>
        <dbReference type="Pfam" id="PF00266"/>
    </source>
</evidence>
<dbReference type="Pfam" id="PF00266">
    <property type="entry name" value="Aminotran_5"/>
    <property type="match status" value="1"/>
</dbReference>
<organism evidence="4 5">
    <name type="scientific">Cyphellophora europaea (strain CBS 101466)</name>
    <name type="common">Phialophora europaea</name>
    <dbReference type="NCBI Taxonomy" id="1220924"/>
    <lineage>
        <taxon>Eukaryota</taxon>
        <taxon>Fungi</taxon>
        <taxon>Dikarya</taxon>
        <taxon>Ascomycota</taxon>
        <taxon>Pezizomycotina</taxon>
        <taxon>Eurotiomycetes</taxon>
        <taxon>Chaetothyriomycetidae</taxon>
        <taxon>Chaetothyriales</taxon>
        <taxon>Cyphellophoraceae</taxon>
        <taxon>Cyphellophora</taxon>
    </lineage>
</organism>
<evidence type="ECO:0000256" key="1">
    <source>
        <dbReference type="ARBA" id="ARBA00022898"/>
    </source>
</evidence>
<evidence type="ECO:0000313" key="5">
    <source>
        <dbReference type="Proteomes" id="UP000030752"/>
    </source>
</evidence>
<feature type="region of interest" description="Disordered" evidence="2">
    <location>
        <begin position="586"/>
        <end position="605"/>
    </location>
</feature>
<dbReference type="RefSeq" id="XP_008711996.1">
    <property type="nucleotide sequence ID" value="XM_008713774.1"/>
</dbReference>
<dbReference type="HOGENOM" id="CLU_003433_3_0_1"/>
<dbReference type="GeneID" id="19976438"/>
<dbReference type="eggNOG" id="KOG1549">
    <property type="taxonomic scope" value="Eukaryota"/>
</dbReference>
<sequence length="620" mass="67882">MGSFGELNDYGHAMKSQFLFDPKWTNLNHGSYGTYPLPVRNALRGYQKLTEACPDKFLRYQYLDLLEKSRDRISRLVNASVDDCVFVPNATTGINTVLRNIQYKEKDVIIYFDTIYAGIEKTLKSIKETNPQLSLRKVGQGQDFAYTLPCTHPEILNAFSQTISRILYDGYTPRVAVFDTIVSVPGVRFPFERLTKMCKEYNIFSVVDGAHAVGQIPLNLSQLDADFFVSNCHKWMYTPRGCALLHVPLRNQHLIRTTFPTSHGYVPVDEDLYNPLPASGTKSPFVKLFEFVATTDCSPYYCVPAALNFRQNLCPGGEEAIYKYIRDVAQRGADLLAMELGTEVMDDIDEGRGLKTMGSYEATDRREANAGYTGGLRDCAMANVLLPIHIEGLISVGSIAGGPGGAGSAGGLSPLHGQGRKGSYGFSGAFRSTSLSAPVATGLNPPGAPWMSKEINASPMSGSPAGSPLGSPALSSTGGGAVIIQAADVRQHLDWMMKTMVNEFRTYVSLFVYNGKIWVRICGQIYLELRDFEWLGGVLKALCERVRMGESLKTEEDTRTGRHMTRRSSVDLEALGRTISEVRLGAPAHPSSSGQGSGTVAAAPGGHRRFDITLGQWVEA</sequence>
<gene>
    <name evidence="4" type="ORF">HMPREF1541_09099</name>
</gene>
<dbReference type="VEuPathDB" id="FungiDB:HMPREF1541_09099"/>
<dbReference type="InterPro" id="IPR015424">
    <property type="entry name" value="PyrdxlP-dep_Trfase"/>
</dbReference>
<keyword evidence="5" id="KW-1185">Reference proteome</keyword>
<protein>
    <recommendedName>
        <fullName evidence="3">Aminotransferase class V domain-containing protein</fullName>
    </recommendedName>
</protein>
<dbReference type="InterPro" id="IPR000192">
    <property type="entry name" value="Aminotrans_V_dom"/>
</dbReference>
<keyword evidence="1" id="KW-0663">Pyridoxal phosphate</keyword>
<dbReference type="Gene3D" id="3.40.640.10">
    <property type="entry name" value="Type I PLP-dependent aspartate aminotransferase-like (Major domain)"/>
    <property type="match status" value="1"/>
</dbReference>
<dbReference type="OrthoDB" id="5978656at2759"/>
<feature type="domain" description="Aminotransferase class V" evidence="3">
    <location>
        <begin position="63"/>
        <end position="247"/>
    </location>
</feature>
<dbReference type="InterPro" id="IPR015421">
    <property type="entry name" value="PyrdxlP-dep_Trfase_major"/>
</dbReference>
<dbReference type="PANTHER" id="PTHR43092">
    <property type="entry name" value="L-CYSTEINE DESULFHYDRASE"/>
    <property type="match status" value="1"/>
</dbReference>
<dbReference type="STRING" id="1220924.W2SB66"/>
<dbReference type="EMBL" id="KB822712">
    <property type="protein sequence ID" value="ETN45268.1"/>
    <property type="molecule type" value="Genomic_DNA"/>
</dbReference>
<reference evidence="4 5" key="1">
    <citation type="submission" date="2013-03" db="EMBL/GenBank/DDBJ databases">
        <title>The Genome Sequence of Phialophora europaea CBS 101466.</title>
        <authorList>
            <consortium name="The Broad Institute Genomics Platform"/>
            <person name="Cuomo C."/>
            <person name="de Hoog S."/>
            <person name="Gorbushina A."/>
            <person name="Walker B."/>
            <person name="Young S.K."/>
            <person name="Zeng Q."/>
            <person name="Gargeya S."/>
            <person name="Fitzgerald M."/>
            <person name="Haas B."/>
            <person name="Abouelleil A."/>
            <person name="Allen A.W."/>
            <person name="Alvarado L."/>
            <person name="Arachchi H.M."/>
            <person name="Berlin A.M."/>
            <person name="Chapman S.B."/>
            <person name="Gainer-Dewar J."/>
            <person name="Goldberg J."/>
            <person name="Griggs A."/>
            <person name="Gujja S."/>
            <person name="Hansen M."/>
            <person name="Howarth C."/>
            <person name="Imamovic A."/>
            <person name="Ireland A."/>
            <person name="Larimer J."/>
            <person name="McCowan C."/>
            <person name="Murphy C."/>
            <person name="Pearson M."/>
            <person name="Poon T.W."/>
            <person name="Priest M."/>
            <person name="Roberts A."/>
            <person name="Saif S."/>
            <person name="Shea T."/>
            <person name="Sisk P."/>
            <person name="Sykes S."/>
            <person name="Wortman J."/>
            <person name="Nusbaum C."/>
            <person name="Birren B."/>
        </authorList>
    </citation>
    <scope>NUCLEOTIDE SEQUENCE [LARGE SCALE GENOMIC DNA]</scope>
    <source>
        <strain evidence="4 5">CBS 101466</strain>
    </source>
</reference>
<evidence type="ECO:0000256" key="2">
    <source>
        <dbReference type="SAM" id="MobiDB-lite"/>
    </source>
</evidence>
<proteinExistence type="predicted"/>
<dbReference type="InParanoid" id="W2SB66"/>
<dbReference type="SUPFAM" id="SSF53383">
    <property type="entry name" value="PLP-dependent transferases"/>
    <property type="match status" value="1"/>
</dbReference>